<evidence type="ECO:0000259" key="3">
    <source>
        <dbReference type="Pfam" id="PF26449"/>
    </source>
</evidence>
<organism evidence="4 5">
    <name type="scientific">Candidatus Cerribacteria bacterium 'Amazon FNV 2010 28 9'</name>
    <dbReference type="NCBI Taxonomy" id="2081795"/>
    <lineage>
        <taxon>Bacteria</taxon>
        <taxon>Candidatus Cerribacteria</taxon>
    </lineage>
</organism>
<dbReference type="Proteomes" id="UP000246104">
    <property type="component" value="Unassembled WGS sequence"/>
</dbReference>
<feature type="domain" description="DUF8128" evidence="3">
    <location>
        <begin position="53"/>
        <end position="334"/>
    </location>
</feature>
<evidence type="ECO:0000313" key="5">
    <source>
        <dbReference type="Proteomes" id="UP000246104"/>
    </source>
</evidence>
<gene>
    <name evidence="4" type="ORF">C5B42_00205</name>
</gene>
<dbReference type="Gene3D" id="3.40.50.300">
    <property type="entry name" value="P-loop containing nucleotide triphosphate hydrolases"/>
    <property type="match status" value="2"/>
</dbReference>
<keyword evidence="1" id="KW-0812">Transmembrane</keyword>
<dbReference type="AlphaFoldDB" id="A0A317JQH2"/>
<protein>
    <submittedName>
        <fullName evidence="4">Uncharacterized protein</fullName>
    </submittedName>
</protein>
<dbReference type="CDD" id="cd01127">
    <property type="entry name" value="TrwB_TraG_TraD_VirD4"/>
    <property type="match status" value="2"/>
</dbReference>
<keyword evidence="1" id="KW-0472">Membrane</keyword>
<dbReference type="Pfam" id="PF26449">
    <property type="entry name" value="DUF8128"/>
    <property type="match status" value="1"/>
</dbReference>
<dbReference type="PANTHER" id="PTHR30121:SF6">
    <property type="entry name" value="SLR6007 PROTEIN"/>
    <property type="match status" value="1"/>
</dbReference>
<accession>A0A317JQH2</accession>
<dbReference type="InterPro" id="IPR058441">
    <property type="entry name" value="DUF8128"/>
</dbReference>
<dbReference type="InterPro" id="IPR019476">
    <property type="entry name" value="T4SS_TraD_DNA-bd"/>
</dbReference>
<keyword evidence="1" id="KW-1133">Transmembrane helix</keyword>
<name>A0A317JQH2_9BACT</name>
<dbReference type="Pfam" id="PF10412">
    <property type="entry name" value="TrwB_AAD_bind"/>
    <property type="match status" value="1"/>
</dbReference>
<dbReference type="PANTHER" id="PTHR30121">
    <property type="entry name" value="UNCHARACTERIZED PROTEIN YJGR-RELATED"/>
    <property type="match status" value="1"/>
</dbReference>
<reference evidence="4 5" key="1">
    <citation type="submission" date="2018-02" db="EMBL/GenBank/DDBJ databases">
        <title>Genomic Reconstructions from Amazon Rainforest and Pasture Soil Reveal Novel Insights into the Physiology of Candidate Phyla in Tropical Sites.</title>
        <authorList>
            <person name="Kroeger M.E."/>
            <person name="Delmont T."/>
            <person name="Eren A.M."/>
            <person name="Guo J."/>
            <person name="Meyer K.M."/>
            <person name="Khan K."/>
            <person name="Rodrigues J.L.M."/>
            <person name="Bohannan B.J.M."/>
            <person name="Tringe S."/>
            <person name="Borges C.D."/>
            <person name="Tiedje J."/>
            <person name="Tsai S.M."/>
            <person name="Nusslein K."/>
        </authorList>
    </citation>
    <scope>NUCLEOTIDE SEQUENCE [LARGE SCALE GENOMIC DNA]</scope>
    <source>
        <strain evidence="4">Amazon FNV 2010 28 9</strain>
    </source>
</reference>
<dbReference type="EMBL" id="PSRQ01000005">
    <property type="protein sequence ID" value="PWU24263.1"/>
    <property type="molecule type" value="Genomic_DNA"/>
</dbReference>
<dbReference type="SUPFAM" id="SSF52540">
    <property type="entry name" value="P-loop containing nucleoside triphosphate hydrolases"/>
    <property type="match status" value="1"/>
</dbReference>
<dbReference type="InterPro" id="IPR051162">
    <property type="entry name" value="T4SS_component"/>
</dbReference>
<proteinExistence type="predicted"/>
<evidence type="ECO:0000259" key="2">
    <source>
        <dbReference type="Pfam" id="PF10412"/>
    </source>
</evidence>
<sequence>MDQLATLQASMVSLLTTAVMIIVPIFFGLGFFYMALQWFRHRGRENYSLRFVTLKVLLPKDNEIKIDAAEQMFASLHSIKHGWPQNWFNTEDHFTFEIVALKESIAFYVSVPSQLRDLVEKQIYGAYPSAEISIDDEQNIFSQGGKVAFTALTLEHPTFFPIKTYKDLPTDGLSLLTSALSKMGEGEGAIVQFLLEPADTGWQKAGSSYVANTKKKESDPAKATYNNDPKKLDSIETKASKPGFYVSIRIVVSAKEAMNANSHLANIVGAFAQFAGSENNFKKTRLWFKQLFMIDFIYRYMPLFHRNTCVLNSEELATVFHFPNKTVETHHVAWLKAKNAPAPASIATSGMRLGKSMYRGQVKEIYISEKDRQRHMYIVGKTGTGKSEFLKDMILQDIRAGKGIAVLDPHGELVEDIMQLLPPERAEDVIYFNPSDVERPMGLNIMEAKTEEQMHFVVGSIIALMYKLYDPHKTGIIGPRFEHAIRNAMLTIAAEPGATFIELVRCLTDQKYVQDLLPKVKDPVVRRYWTDQIAQTSDFHKSEVLDYIVSKFGKFITNKVMRNIIGQSESAFNFRTVMDEQKILLVNLSKGRLGEEDAKFLGLILVPKILTAAMSRQDIPMEQRKDFYLYVDEFQNYATEDFAAILSEARKYRLNLVVANQFVAQIEEDVKNAVFGNVGSIVTFRVGVPDANFLQHEFAPTFNESDLVNIEKYHVYIRTIVDNEPVPPFSMDLTRDVTAEKRMMDPKRAELIRELSRVKYGKPRDIVEQETAIRAKL</sequence>
<feature type="domain" description="Type IV secretion system coupling protein TraD DNA-binding" evidence="2">
    <location>
        <begin position="365"/>
        <end position="668"/>
    </location>
</feature>
<evidence type="ECO:0000256" key="1">
    <source>
        <dbReference type="SAM" id="Phobius"/>
    </source>
</evidence>
<evidence type="ECO:0000313" key="4">
    <source>
        <dbReference type="EMBL" id="PWU24263.1"/>
    </source>
</evidence>
<comment type="caution">
    <text evidence="4">The sequence shown here is derived from an EMBL/GenBank/DDBJ whole genome shotgun (WGS) entry which is preliminary data.</text>
</comment>
<dbReference type="InterPro" id="IPR027417">
    <property type="entry name" value="P-loop_NTPase"/>
</dbReference>
<feature type="transmembrane region" description="Helical" evidence="1">
    <location>
        <begin position="12"/>
        <end position="36"/>
    </location>
</feature>